<feature type="signal peptide" evidence="2">
    <location>
        <begin position="1"/>
        <end position="24"/>
    </location>
</feature>
<keyword evidence="2" id="KW-0732">Signal</keyword>
<comment type="caution">
    <text evidence="3">The sequence shown here is derived from an EMBL/GenBank/DDBJ whole genome shotgun (WGS) entry which is preliminary data.</text>
</comment>
<dbReference type="Gene3D" id="1.20.120.20">
    <property type="entry name" value="Apolipoprotein"/>
    <property type="match status" value="1"/>
</dbReference>
<evidence type="ECO:0000313" key="3">
    <source>
        <dbReference type="EMBL" id="MCX7468757.1"/>
    </source>
</evidence>
<evidence type="ECO:0000313" key="4">
    <source>
        <dbReference type="Proteomes" id="UP001071478"/>
    </source>
</evidence>
<feature type="chain" id="PRO_5040330756" description="Secreted protein" evidence="2">
    <location>
        <begin position="25"/>
        <end position="265"/>
    </location>
</feature>
<organism evidence="3 4">
    <name type="scientific">Corynebacterium pygosceleis</name>
    <dbReference type="NCBI Taxonomy" id="2800406"/>
    <lineage>
        <taxon>Bacteria</taxon>
        <taxon>Bacillati</taxon>
        <taxon>Actinomycetota</taxon>
        <taxon>Actinomycetes</taxon>
        <taxon>Mycobacteriales</taxon>
        <taxon>Corynebacteriaceae</taxon>
        <taxon>Corynebacterium</taxon>
    </lineage>
</organism>
<proteinExistence type="predicted"/>
<dbReference type="AlphaFoldDB" id="A0A9Q4GL15"/>
<evidence type="ECO:0008006" key="5">
    <source>
        <dbReference type="Google" id="ProtNLM"/>
    </source>
</evidence>
<evidence type="ECO:0000256" key="1">
    <source>
        <dbReference type="SAM" id="MobiDB-lite"/>
    </source>
</evidence>
<dbReference type="Pfam" id="PF08310">
    <property type="entry name" value="LGFP"/>
    <property type="match status" value="1"/>
</dbReference>
<dbReference type="InterPro" id="IPR013207">
    <property type="entry name" value="LGFP"/>
</dbReference>
<feature type="region of interest" description="Disordered" evidence="1">
    <location>
        <begin position="34"/>
        <end position="132"/>
    </location>
</feature>
<evidence type="ECO:0000256" key="2">
    <source>
        <dbReference type="SAM" id="SignalP"/>
    </source>
</evidence>
<reference evidence="3" key="1">
    <citation type="submission" date="2022-11" db="EMBL/GenBank/DDBJ databases">
        <title>Corynebacterium sp. isolated from Penguins.</title>
        <authorList>
            <person name="Sedlar K."/>
            <person name="Svec P."/>
        </authorList>
    </citation>
    <scope>NUCLEOTIDE SEQUENCE</scope>
    <source>
        <strain evidence="3">P7374</strain>
    </source>
</reference>
<dbReference type="EMBL" id="JAPMKU010000003">
    <property type="protein sequence ID" value="MCX7468757.1"/>
    <property type="molecule type" value="Genomic_DNA"/>
</dbReference>
<dbReference type="PROSITE" id="PS51257">
    <property type="entry name" value="PROKAR_LIPOPROTEIN"/>
    <property type="match status" value="1"/>
</dbReference>
<name>A0A9Q4GL15_9CORY</name>
<gene>
    <name evidence="3" type="ORF">OS129_07700</name>
</gene>
<sequence>MTKKTRTRILAGVAALGISFSVVACSQDAKDDLDAAADKVSDAASDAGDAVKDGAKDAADAAKDGAKDAADAAEDVAKDGADAAKDGAKDVKDGAKDAADAAKDGAKDVEDGAKDAADAAKDGAKDVKDGAKDAVNDAEHKTELTDAEGKEIAVPTPIVEMYESMGGTAGHLGKLTDLKEKHGRYLAAFNEGYYIAYSKDTGAQRLNGKIAETWMSEGGLDSELGMPTAYEVERQDGNGWTQNFQHGDITWSETDGTWGPTIEKH</sequence>
<dbReference type="RefSeq" id="WP_248168203.1">
    <property type="nucleotide sequence ID" value="NZ_JALNJA010000003.1"/>
</dbReference>
<dbReference type="PANTHER" id="PTHR47372">
    <property type="entry name" value="DAUER UP-REGULATED-RELATED"/>
    <property type="match status" value="1"/>
</dbReference>
<accession>A0A9Q4GL15</accession>
<dbReference type="PANTHER" id="PTHR47372:SF11">
    <property type="entry name" value="RE19971P"/>
    <property type="match status" value="1"/>
</dbReference>
<dbReference type="Proteomes" id="UP001071478">
    <property type="component" value="Unassembled WGS sequence"/>
</dbReference>
<feature type="compositionally biased region" description="Basic and acidic residues" evidence="1">
    <location>
        <begin position="49"/>
        <end position="132"/>
    </location>
</feature>
<protein>
    <recommendedName>
        <fullName evidence="5">Secreted protein</fullName>
    </recommendedName>
</protein>